<dbReference type="OrthoDB" id="8688375at2"/>
<feature type="transmembrane region" description="Helical" evidence="6">
    <location>
        <begin position="187"/>
        <end position="209"/>
    </location>
</feature>
<dbReference type="InterPro" id="IPR000620">
    <property type="entry name" value="EamA_dom"/>
</dbReference>
<dbReference type="Proteomes" id="UP000565745">
    <property type="component" value="Unassembled WGS sequence"/>
</dbReference>
<evidence type="ECO:0000256" key="6">
    <source>
        <dbReference type="SAM" id="Phobius"/>
    </source>
</evidence>
<dbReference type="Pfam" id="PF00892">
    <property type="entry name" value="EamA"/>
    <property type="match status" value="1"/>
</dbReference>
<proteinExistence type="inferred from homology"/>
<evidence type="ECO:0000313" key="8">
    <source>
        <dbReference type="EMBL" id="MBB4174507.1"/>
    </source>
</evidence>
<comment type="caution">
    <text evidence="8">The sequence shown here is derived from an EMBL/GenBank/DDBJ whole genome shotgun (WGS) entry which is preliminary data.</text>
</comment>
<dbReference type="RefSeq" id="WP_025056691.1">
    <property type="nucleotide sequence ID" value="NZ_JACIFU010000002.1"/>
</dbReference>
<organism evidence="8 9">
    <name type="scientific">Sulfitobacter noctilucicola</name>
    <dbReference type="NCBI Taxonomy" id="1342301"/>
    <lineage>
        <taxon>Bacteria</taxon>
        <taxon>Pseudomonadati</taxon>
        <taxon>Pseudomonadota</taxon>
        <taxon>Alphaproteobacteria</taxon>
        <taxon>Rhodobacterales</taxon>
        <taxon>Roseobacteraceae</taxon>
        <taxon>Sulfitobacter</taxon>
    </lineage>
</organism>
<dbReference type="GO" id="GO:0016020">
    <property type="term" value="C:membrane"/>
    <property type="evidence" value="ECO:0007669"/>
    <property type="project" value="UniProtKB-SubCell"/>
</dbReference>
<accession>A0A7W6M995</accession>
<feature type="transmembrane region" description="Helical" evidence="6">
    <location>
        <begin position="70"/>
        <end position="92"/>
    </location>
</feature>
<evidence type="ECO:0000256" key="4">
    <source>
        <dbReference type="ARBA" id="ARBA00022989"/>
    </source>
</evidence>
<keyword evidence="5 6" id="KW-0472">Membrane</keyword>
<protein>
    <submittedName>
        <fullName evidence="8">Drug/metabolite transporter (DMT)-like permease</fullName>
    </submittedName>
</protein>
<keyword evidence="3 6" id="KW-0812">Transmembrane</keyword>
<evidence type="ECO:0000313" key="9">
    <source>
        <dbReference type="Proteomes" id="UP000565745"/>
    </source>
</evidence>
<feature type="transmembrane region" description="Helical" evidence="6">
    <location>
        <begin position="98"/>
        <end position="118"/>
    </location>
</feature>
<gene>
    <name evidence="8" type="ORF">GGR93_002280</name>
</gene>
<comment type="similarity">
    <text evidence="2">Belongs to the EamA transporter family.</text>
</comment>
<reference evidence="8 9" key="1">
    <citation type="submission" date="2020-08" db="EMBL/GenBank/DDBJ databases">
        <title>Genomic Encyclopedia of Type Strains, Phase IV (KMG-IV): sequencing the most valuable type-strain genomes for metagenomic binning, comparative biology and taxonomic classification.</title>
        <authorList>
            <person name="Goeker M."/>
        </authorList>
    </citation>
    <scope>NUCLEOTIDE SEQUENCE [LARGE SCALE GENOMIC DNA]</scope>
    <source>
        <strain evidence="8 9">DSM 101015</strain>
    </source>
</reference>
<evidence type="ECO:0000256" key="2">
    <source>
        <dbReference type="ARBA" id="ARBA00007362"/>
    </source>
</evidence>
<dbReference type="AlphaFoldDB" id="A0A7W6M995"/>
<feature type="transmembrane region" description="Helical" evidence="6">
    <location>
        <begin position="247"/>
        <end position="266"/>
    </location>
</feature>
<dbReference type="PANTHER" id="PTHR32322:SF2">
    <property type="entry name" value="EAMA DOMAIN-CONTAINING PROTEIN"/>
    <property type="match status" value="1"/>
</dbReference>
<evidence type="ECO:0000259" key="7">
    <source>
        <dbReference type="Pfam" id="PF00892"/>
    </source>
</evidence>
<evidence type="ECO:0000256" key="3">
    <source>
        <dbReference type="ARBA" id="ARBA00022692"/>
    </source>
</evidence>
<comment type="subcellular location">
    <subcellularLocation>
        <location evidence="1">Membrane</location>
        <topology evidence="1">Multi-pass membrane protein</topology>
    </subcellularLocation>
</comment>
<dbReference type="InterPro" id="IPR037185">
    <property type="entry name" value="EmrE-like"/>
</dbReference>
<keyword evidence="9" id="KW-1185">Reference proteome</keyword>
<feature type="transmembrane region" description="Helical" evidence="6">
    <location>
        <begin position="125"/>
        <end position="143"/>
    </location>
</feature>
<dbReference type="EMBL" id="JACIFU010000002">
    <property type="protein sequence ID" value="MBB4174507.1"/>
    <property type="molecule type" value="Genomic_DNA"/>
</dbReference>
<dbReference type="InterPro" id="IPR050638">
    <property type="entry name" value="AA-Vitamin_Transporters"/>
</dbReference>
<dbReference type="SUPFAM" id="SSF103481">
    <property type="entry name" value="Multidrug resistance efflux transporter EmrE"/>
    <property type="match status" value="2"/>
</dbReference>
<evidence type="ECO:0000256" key="5">
    <source>
        <dbReference type="ARBA" id="ARBA00023136"/>
    </source>
</evidence>
<feature type="transmembrane region" description="Helical" evidence="6">
    <location>
        <begin position="155"/>
        <end position="175"/>
    </location>
</feature>
<sequence length="306" mass="32582">MTTRQIAFFTGCLIIMGAGWGATQPMTKIAVSTGYGPFGLLFWQTVIGAALMAVICALRGTAPPLNRQAIRLYIILALIGAVLPNTISYQAAVHLPSGIMSLLLSIIPMFAFAIALAVGSETFQWRRMIGLIFGLIGVLMIIAPSVEMGQAVPTGWALIYLLTAAFYAFEGNYIAKWGTQGLDAFQVMLGASVAGMVLITPVMLLTGQMVFPELPMPVPQMALVAGCVIHVFVYTAYVWLAGLAGAVFTVQVSYLVTGFGLVWAYLILDEAYAPTIWVALAVIFAGMYLVQPKPASADGGMLDPAE</sequence>
<dbReference type="PANTHER" id="PTHR32322">
    <property type="entry name" value="INNER MEMBRANE TRANSPORTER"/>
    <property type="match status" value="1"/>
</dbReference>
<evidence type="ECO:0000256" key="1">
    <source>
        <dbReference type="ARBA" id="ARBA00004141"/>
    </source>
</evidence>
<feature type="transmembrane region" description="Helical" evidence="6">
    <location>
        <begin position="221"/>
        <end position="240"/>
    </location>
</feature>
<feature type="domain" description="EamA" evidence="7">
    <location>
        <begin position="13"/>
        <end position="142"/>
    </location>
</feature>
<feature type="transmembrane region" description="Helical" evidence="6">
    <location>
        <begin position="272"/>
        <end position="290"/>
    </location>
</feature>
<name>A0A7W6M995_9RHOB</name>
<feature type="transmembrane region" description="Helical" evidence="6">
    <location>
        <begin position="37"/>
        <end position="58"/>
    </location>
</feature>
<keyword evidence="4 6" id="KW-1133">Transmembrane helix</keyword>